<feature type="non-terminal residue" evidence="1">
    <location>
        <position position="1"/>
    </location>
</feature>
<organism evidence="1 2">
    <name type="scientific">Coniosporium uncinatum</name>
    <dbReference type="NCBI Taxonomy" id="93489"/>
    <lineage>
        <taxon>Eukaryota</taxon>
        <taxon>Fungi</taxon>
        <taxon>Dikarya</taxon>
        <taxon>Ascomycota</taxon>
        <taxon>Pezizomycotina</taxon>
        <taxon>Dothideomycetes</taxon>
        <taxon>Dothideomycetes incertae sedis</taxon>
        <taxon>Coniosporium</taxon>
    </lineage>
</organism>
<evidence type="ECO:0000313" key="2">
    <source>
        <dbReference type="Proteomes" id="UP001186974"/>
    </source>
</evidence>
<protein>
    <submittedName>
        <fullName evidence="1">Uncharacterized protein</fullName>
    </submittedName>
</protein>
<gene>
    <name evidence="1" type="ORF">LTS18_014819</name>
</gene>
<dbReference type="EMBL" id="JAWDJW010004818">
    <property type="protein sequence ID" value="KAK3071628.1"/>
    <property type="molecule type" value="Genomic_DNA"/>
</dbReference>
<proteinExistence type="predicted"/>
<comment type="caution">
    <text evidence="1">The sequence shown here is derived from an EMBL/GenBank/DDBJ whole genome shotgun (WGS) entry which is preliminary data.</text>
</comment>
<reference evidence="1" key="1">
    <citation type="submission" date="2024-09" db="EMBL/GenBank/DDBJ databases">
        <title>Black Yeasts Isolated from many extreme environments.</title>
        <authorList>
            <person name="Coleine C."/>
            <person name="Stajich J.E."/>
            <person name="Selbmann L."/>
        </authorList>
    </citation>
    <scope>NUCLEOTIDE SEQUENCE</scope>
    <source>
        <strain evidence="1">CCFEE 5737</strain>
    </source>
</reference>
<accession>A0ACC3DGZ6</accession>
<sequence>AYLAAPVILAFYFPYKIWYRTPFVRSHDMDLHTGIRELNLAELLAEERAEKAAWPRWKKIYKIFC</sequence>
<keyword evidence="2" id="KW-1185">Reference proteome</keyword>
<dbReference type="Proteomes" id="UP001186974">
    <property type="component" value="Unassembled WGS sequence"/>
</dbReference>
<evidence type="ECO:0000313" key="1">
    <source>
        <dbReference type="EMBL" id="KAK3071628.1"/>
    </source>
</evidence>
<name>A0ACC3DGZ6_9PEZI</name>